<keyword evidence="1" id="KW-0472">Membrane</keyword>
<dbReference type="OrthoDB" id="9806639at2"/>
<reference evidence="4 5" key="1">
    <citation type="journal article" date="2013" name="ISME J.">
        <title>Metabolic model for the filamentous 'Candidatus Microthrix parvicella' based on genomic and metagenomic analyses.</title>
        <authorList>
            <person name="Jon McIlroy S."/>
            <person name="Kristiansen R."/>
            <person name="Albertsen M."/>
            <person name="Michael Karst S."/>
            <person name="Rossetti S."/>
            <person name="Lund Nielsen J."/>
            <person name="Tandoi V."/>
            <person name="James Seviour R."/>
            <person name="Nielsen P.H."/>
        </authorList>
    </citation>
    <scope>NUCLEOTIDE SEQUENCE [LARGE SCALE GENOMIC DNA]</scope>
    <source>
        <strain evidence="4 5">RN1</strain>
    </source>
</reference>
<dbReference type="InterPro" id="IPR040884">
    <property type="entry name" value="SLATT_1"/>
</dbReference>
<keyword evidence="5" id="KW-1185">Reference proteome</keyword>
<gene>
    <name evidence="4" type="ORF">BN381_80018</name>
</gene>
<evidence type="ECO:0000256" key="1">
    <source>
        <dbReference type="SAM" id="Phobius"/>
    </source>
</evidence>
<keyword evidence="1" id="KW-1133">Transmembrane helix</keyword>
<feature type="domain" description="SMODS and SLOG-associating 2TM effector" evidence="2">
    <location>
        <begin position="127"/>
        <end position="248"/>
    </location>
</feature>
<dbReference type="STRING" id="1229780.BN381_80018"/>
<dbReference type="InterPro" id="IPR041116">
    <property type="entry name" value="SLATT_3"/>
</dbReference>
<dbReference type="NCBIfam" id="NF033610">
    <property type="entry name" value="SLATT_3"/>
    <property type="match status" value="1"/>
</dbReference>
<accession>R4Z430</accession>
<dbReference type="HOGENOM" id="CLU_080176_0_0_11"/>
<name>R4Z430_9ACTN</name>
<evidence type="ECO:0000313" key="5">
    <source>
        <dbReference type="Proteomes" id="UP000018291"/>
    </source>
</evidence>
<dbReference type="Pfam" id="PF18181">
    <property type="entry name" value="SLATT_1"/>
    <property type="match status" value="1"/>
</dbReference>
<feature type="transmembrane region" description="Helical" evidence="1">
    <location>
        <begin position="153"/>
        <end position="174"/>
    </location>
</feature>
<dbReference type="eggNOG" id="ENOG502ZXJF">
    <property type="taxonomic scope" value="Bacteria"/>
</dbReference>
<sequence length="256" mass="28192">MASAGIGGTTSWKLFGGQFSAAIAMVGFTLAAIARLSLSQQQPETKWFDGRAAAESTKTLAWRFAVGGEPFKVNVTEQLAVTTFTNRILELTQDLPSLDSPAGNHTQVTPAMRQLRGRDLHDRQTAYATYRILDQQIWYSNKSNWNEVRSSRWAAALLTIDVLGATAAAARLAGWIQLDLLGIAATCSAIGVAWLQAKQHDLLSRTYAVASHELSAIHDRLQMIHDEAEWASEVEQAEEAISREHTLWRASRSSLR</sequence>
<evidence type="ECO:0008006" key="6">
    <source>
        <dbReference type="Google" id="ProtNLM"/>
    </source>
</evidence>
<organism evidence="4 5">
    <name type="scientific">Candidatus Neomicrothrix parvicella RN1</name>
    <dbReference type="NCBI Taxonomy" id="1229780"/>
    <lineage>
        <taxon>Bacteria</taxon>
        <taxon>Bacillati</taxon>
        <taxon>Actinomycetota</taxon>
        <taxon>Acidimicrobiia</taxon>
        <taxon>Acidimicrobiales</taxon>
        <taxon>Microthrixaceae</taxon>
        <taxon>Candidatus Neomicrothrix</taxon>
    </lineage>
</organism>
<evidence type="ECO:0000313" key="4">
    <source>
        <dbReference type="EMBL" id="CCM65488.1"/>
    </source>
</evidence>
<proteinExistence type="predicted"/>
<dbReference type="NCBIfam" id="NF033634">
    <property type="entry name" value="SLATT_1"/>
    <property type="match status" value="1"/>
</dbReference>
<evidence type="ECO:0000259" key="2">
    <source>
        <dbReference type="Pfam" id="PF18181"/>
    </source>
</evidence>
<evidence type="ECO:0000259" key="3">
    <source>
        <dbReference type="Pfam" id="PF18184"/>
    </source>
</evidence>
<dbReference type="AlphaFoldDB" id="R4Z430"/>
<comment type="caution">
    <text evidence="4">The sequence shown here is derived from an EMBL/GenBank/DDBJ whole genome shotgun (WGS) entry which is preliminary data.</text>
</comment>
<feature type="transmembrane region" description="Helical" evidence="1">
    <location>
        <begin position="180"/>
        <end position="197"/>
    </location>
</feature>
<feature type="domain" description="SMODS and SLOG-associating 2TM effector" evidence="3">
    <location>
        <begin position="4"/>
        <end position="124"/>
    </location>
</feature>
<protein>
    <recommendedName>
        <fullName evidence="6">SMODS and SLOG-associating 2TM effector domain-containing protein</fullName>
    </recommendedName>
</protein>
<dbReference type="Proteomes" id="UP000018291">
    <property type="component" value="Unassembled WGS sequence"/>
</dbReference>
<feature type="transmembrane region" description="Helical" evidence="1">
    <location>
        <begin position="19"/>
        <end position="38"/>
    </location>
</feature>
<dbReference type="EMBL" id="CANL01000078">
    <property type="protein sequence ID" value="CCM65488.1"/>
    <property type="molecule type" value="Genomic_DNA"/>
</dbReference>
<dbReference type="Pfam" id="PF18184">
    <property type="entry name" value="SLATT_3"/>
    <property type="match status" value="1"/>
</dbReference>
<keyword evidence="1" id="KW-0812">Transmembrane</keyword>